<dbReference type="GO" id="GO:0006950">
    <property type="term" value="P:response to stress"/>
    <property type="evidence" value="ECO:0007669"/>
    <property type="project" value="TreeGrafter"/>
</dbReference>
<evidence type="ECO:0000313" key="3">
    <source>
        <dbReference type="EMBL" id="WFP94609.1"/>
    </source>
</evidence>
<dbReference type="InterPro" id="IPR036390">
    <property type="entry name" value="WH_DNA-bd_sf"/>
</dbReference>
<dbReference type="Gene3D" id="1.10.10.10">
    <property type="entry name" value="Winged helix-like DNA-binding domain superfamily/Winged helix DNA-binding domain"/>
    <property type="match status" value="1"/>
</dbReference>
<dbReference type="RefSeq" id="WP_226020898.1">
    <property type="nucleotide sequence ID" value="NZ_CAXURO020000003.1"/>
</dbReference>
<protein>
    <submittedName>
        <fullName evidence="2">MarR family transcriptional regulator</fullName>
    </submittedName>
</protein>
<dbReference type="Proteomes" id="UP001214094">
    <property type="component" value="Plasmid unnamedB"/>
</dbReference>
<evidence type="ECO:0000259" key="1">
    <source>
        <dbReference type="PROSITE" id="PS50995"/>
    </source>
</evidence>
<geneLocation type="plasmid" evidence="3 5">
    <name>unnamedB</name>
</geneLocation>
<organism evidence="2 4">
    <name type="scientific">Ensifer adhaerens</name>
    <name type="common">Sinorhizobium morelense</name>
    <dbReference type="NCBI Taxonomy" id="106592"/>
    <lineage>
        <taxon>Bacteria</taxon>
        <taxon>Pseudomonadati</taxon>
        <taxon>Pseudomonadota</taxon>
        <taxon>Alphaproteobacteria</taxon>
        <taxon>Hyphomicrobiales</taxon>
        <taxon>Rhizobiaceae</taxon>
        <taxon>Sinorhizobium/Ensifer group</taxon>
        <taxon>Ensifer</taxon>
    </lineage>
</organism>
<evidence type="ECO:0000313" key="4">
    <source>
        <dbReference type="Proteomes" id="UP001055460"/>
    </source>
</evidence>
<name>A0A9Q8YH57_ENSAD</name>
<dbReference type="InterPro" id="IPR036388">
    <property type="entry name" value="WH-like_DNA-bd_sf"/>
</dbReference>
<proteinExistence type="predicted"/>
<dbReference type="Proteomes" id="UP001055460">
    <property type="component" value="Plasmid pB"/>
</dbReference>
<keyword evidence="5" id="KW-1185">Reference proteome</keyword>
<dbReference type="SUPFAM" id="SSF46785">
    <property type="entry name" value="Winged helix' DNA-binding domain"/>
    <property type="match status" value="1"/>
</dbReference>
<dbReference type="InterPro" id="IPR000835">
    <property type="entry name" value="HTH_MarR-typ"/>
</dbReference>
<reference evidence="3 5" key="2">
    <citation type="submission" date="2023-03" db="EMBL/GenBank/DDBJ databases">
        <title>Comparative genome and transcriptome analysis combination mining strategies for increasing vitamin B12 production of Ensifer adhaerens strain.</title>
        <authorList>
            <person name="Yongheng L."/>
        </authorList>
    </citation>
    <scope>NUCLEOTIDE SEQUENCE [LARGE SCALE GENOMIC DNA]</scope>
    <source>
        <strain evidence="3 5">Casida A-T305</strain>
        <plasmid evidence="3 5">unnamedB</plasmid>
    </source>
</reference>
<evidence type="ECO:0000313" key="2">
    <source>
        <dbReference type="EMBL" id="USJ28101.1"/>
    </source>
</evidence>
<dbReference type="GeneID" id="29523274"/>
<accession>A0A9Q8YH57</accession>
<dbReference type="PANTHER" id="PTHR33164">
    <property type="entry name" value="TRANSCRIPTIONAL REGULATOR, MARR FAMILY"/>
    <property type="match status" value="1"/>
</dbReference>
<dbReference type="GO" id="GO:0003700">
    <property type="term" value="F:DNA-binding transcription factor activity"/>
    <property type="evidence" value="ECO:0007669"/>
    <property type="project" value="InterPro"/>
</dbReference>
<dbReference type="AlphaFoldDB" id="A0A9Q8YH57"/>
<dbReference type="Pfam" id="PF01047">
    <property type="entry name" value="MarR"/>
    <property type="match status" value="1"/>
</dbReference>
<dbReference type="InterPro" id="IPR039422">
    <property type="entry name" value="MarR/SlyA-like"/>
</dbReference>
<reference evidence="2" key="1">
    <citation type="submission" date="2022-06" db="EMBL/GenBank/DDBJ databases">
        <title>Physiological and biochemical characterization and genomic elucidation of a strain of the genus Ensifer adhaerens M8 that combines arsenic oxidation and chromium reduction.</title>
        <authorList>
            <person name="Li X."/>
            <person name="Yu c."/>
        </authorList>
    </citation>
    <scope>NUCLEOTIDE SEQUENCE</scope>
    <source>
        <strain evidence="2">M8</strain>
        <plasmid evidence="2">pB</plasmid>
    </source>
</reference>
<keyword evidence="2" id="KW-0614">Plasmid</keyword>
<dbReference type="EMBL" id="CP121310">
    <property type="protein sequence ID" value="WFP94609.1"/>
    <property type="molecule type" value="Genomic_DNA"/>
</dbReference>
<sequence length="174" mass="19496">MMGEDKFDTSPEWVDGETKALEAPGDHRAELRLWLRLLTCSTLVESEIRRRLREEFDSTLPRFDLMAQLERAPDGMVLGEVSKRMMVSPGNITVLVERLTESGHISRTTLPTDRRVQIIALTPFGRAEFEKMAASHADWISDLFAGLPAKEGGVLMDELATLKRSIIASLARNS</sequence>
<evidence type="ECO:0000313" key="5">
    <source>
        <dbReference type="Proteomes" id="UP001214094"/>
    </source>
</evidence>
<dbReference type="PANTHER" id="PTHR33164:SF57">
    <property type="entry name" value="MARR-FAMILY TRANSCRIPTIONAL REGULATOR"/>
    <property type="match status" value="1"/>
</dbReference>
<dbReference type="PROSITE" id="PS50995">
    <property type="entry name" value="HTH_MARR_2"/>
    <property type="match status" value="1"/>
</dbReference>
<dbReference type="EMBL" id="CP098809">
    <property type="protein sequence ID" value="USJ28101.1"/>
    <property type="molecule type" value="Genomic_DNA"/>
</dbReference>
<dbReference type="FunFam" id="1.10.10.10:FF:000590">
    <property type="entry name" value="Transcriptional regulator, MarR family"/>
    <property type="match status" value="1"/>
</dbReference>
<feature type="domain" description="HTH marR-type" evidence="1">
    <location>
        <begin position="30"/>
        <end position="164"/>
    </location>
</feature>
<dbReference type="SMART" id="SM00347">
    <property type="entry name" value="HTH_MARR"/>
    <property type="match status" value="1"/>
</dbReference>
<gene>
    <name evidence="2" type="ORF">NE863_30080</name>
    <name evidence="3" type="ORF">P4B07_32920</name>
</gene>
<geneLocation type="plasmid" evidence="2 4">
    <name>pB</name>
</geneLocation>